<evidence type="ECO:0000256" key="6">
    <source>
        <dbReference type="ARBA" id="ARBA00023136"/>
    </source>
</evidence>
<dbReference type="GO" id="GO:0005524">
    <property type="term" value="F:ATP binding"/>
    <property type="evidence" value="ECO:0007669"/>
    <property type="project" value="UniProtKB-KW"/>
</dbReference>
<dbReference type="PROSITE" id="PS50929">
    <property type="entry name" value="ABC_TM1F"/>
    <property type="match status" value="1"/>
</dbReference>
<dbReference type="GO" id="GO:0034775">
    <property type="term" value="P:glutathione transmembrane transport"/>
    <property type="evidence" value="ECO:0007669"/>
    <property type="project" value="InterPro"/>
</dbReference>
<feature type="transmembrane region" description="Helical" evidence="7">
    <location>
        <begin position="25"/>
        <end position="50"/>
    </location>
</feature>
<evidence type="ECO:0000256" key="2">
    <source>
        <dbReference type="ARBA" id="ARBA00022692"/>
    </source>
</evidence>
<evidence type="ECO:0000256" key="4">
    <source>
        <dbReference type="ARBA" id="ARBA00022840"/>
    </source>
</evidence>
<dbReference type="SMART" id="SM00382">
    <property type="entry name" value="AAA"/>
    <property type="match status" value="1"/>
</dbReference>
<evidence type="ECO:0000256" key="1">
    <source>
        <dbReference type="ARBA" id="ARBA00004651"/>
    </source>
</evidence>
<dbReference type="PANTHER" id="PTHR24221">
    <property type="entry name" value="ATP-BINDING CASSETTE SUB-FAMILY B"/>
    <property type="match status" value="1"/>
</dbReference>
<dbReference type="SUPFAM" id="SSF52540">
    <property type="entry name" value="P-loop containing nucleoside triphosphate hydrolases"/>
    <property type="match status" value="1"/>
</dbReference>
<keyword evidence="11" id="KW-1185">Reference proteome</keyword>
<comment type="subcellular location">
    <subcellularLocation>
        <location evidence="1">Cell membrane</location>
        <topology evidence="1">Multi-pass membrane protein</topology>
    </subcellularLocation>
</comment>
<dbReference type="InterPro" id="IPR011527">
    <property type="entry name" value="ABC1_TM_dom"/>
</dbReference>
<feature type="transmembrane region" description="Helical" evidence="7">
    <location>
        <begin position="140"/>
        <end position="161"/>
    </location>
</feature>
<keyword evidence="3" id="KW-0547">Nucleotide-binding</keyword>
<evidence type="ECO:0000313" key="10">
    <source>
        <dbReference type="EMBL" id="AZN29571.1"/>
    </source>
</evidence>
<dbReference type="Gene3D" id="3.40.50.300">
    <property type="entry name" value="P-loop containing nucleotide triphosphate hydrolases"/>
    <property type="match status" value="1"/>
</dbReference>
<sequence>MILAKKERVALRRCLAALELSRGRFALSVLFGSMGLGSAIALSAVSAWLIARASQMPPVLELSIAATSVRMFGIGKAVFRYLERLASHRVALAGMGRLRTNIYAALAESSASRVAGIRRGDLLARTGADVDTIGDTVVKAILPACVAFVSAFVSVGIVWFLSPAIAIALVICLLISGVLGPFVSGLGARRAEQRRIDDEAELSALSLALLEGAGELRISGRLGEMEVAVRRTESRIHAHRDRAAKPLAWAAAIDTMALALAVLAAIIIGIGQLDAGLLNGIELAVCVLVPLAAFEGTAALGPAALQLVQSGQAAVRIVDLIGEKGTEEKRHETGLEPVIEARDLVVGWPGGPDVAGPFTLTVQPASKIAIVGASGIGKSTLLTTLAGLIEPHGGSATLGGADLSTLDRESISRALILIAEDSHIFQTTVMENLRVVRRDLTEDEARDALDRAGLGDWLARLPDGLGTMLGQNATTISGGERRRLLLARAHASHAPIIALDEPGEHLDPETADRLLGELYASDLGIIVVTHRLTGLEQTDVIVHLGDDGVEIGAYDELMEHSPSFRWAVQEAR</sequence>
<dbReference type="PROSITE" id="PS50893">
    <property type="entry name" value="ABC_TRANSPORTER_2"/>
    <property type="match status" value="1"/>
</dbReference>
<dbReference type="GO" id="GO:0005886">
    <property type="term" value="C:plasma membrane"/>
    <property type="evidence" value="ECO:0007669"/>
    <property type="project" value="UniProtKB-SubCell"/>
</dbReference>
<dbReference type="GO" id="GO:0140359">
    <property type="term" value="F:ABC-type transporter activity"/>
    <property type="evidence" value="ECO:0007669"/>
    <property type="project" value="InterPro"/>
</dbReference>
<dbReference type="InterPro" id="IPR003593">
    <property type="entry name" value="AAA+_ATPase"/>
</dbReference>
<evidence type="ECO:0000256" key="7">
    <source>
        <dbReference type="SAM" id="Phobius"/>
    </source>
</evidence>
<dbReference type="GO" id="GO:0045454">
    <property type="term" value="P:cell redox homeostasis"/>
    <property type="evidence" value="ECO:0007669"/>
    <property type="project" value="InterPro"/>
</dbReference>
<feature type="transmembrane region" description="Helical" evidence="7">
    <location>
        <begin position="62"/>
        <end position="79"/>
    </location>
</feature>
<evidence type="ECO:0000256" key="3">
    <source>
        <dbReference type="ARBA" id="ARBA00022741"/>
    </source>
</evidence>
<dbReference type="GO" id="GO:0016887">
    <property type="term" value="F:ATP hydrolysis activity"/>
    <property type="evidence" value="ECO:0007669"/>
    <property type="project" value="InterPro"/>
</dbReference>
<evidence type="ECO:0000259" key="8">
    <source>
        <dbReference type="PROSITE" id="PS50893"/>
    </source>
</evidence>
<keyword evidence="4" id="KW-0067">ATP-binding</keyword>
<evidence type="ECO:0000313" key="11">
    <source>
        <dbReference type="Proteomes" id="UP000270021"/>
    </source>
</evidence>
<keyword evidence="2 7" id="KW-0812">Transmembrane</keyword>
<dbReference type="InterPro" id="IPR039421">
    <property type="entry name" value="Type_1_exporter"/>
</dbReference>
<feature type="domain" description="ABC transmembrane type-1" evidence="9">
    <location>
        <begin position="26"/>
        <end position="309"/>
    </location>
</feature>
<dbReference type="AlphaFoldDB" id="A0A3Q8WSY6"/>
<dbReference type="Pfam" id="PF00664">
    <property type="entry name" value="ABC_membrane"/>
    <property type="match status" value="1"/>
</dbReference>
<dbReference type="Pfam" id="PF00005">
    <property type="entry name" value="ABC_tran"/>
    <property type="match status" value="1"/>
</dbReference>
<gene>
    <name evidence="10" type="primary">cydC</name>
    <name evidence="10" type="ORF">EJO69_04055</name>
</gene>
<dbReference type="KEGG" id="fsl:EJO69_04055"/>
<dbReference type="SUPFAM" id="SSF90123">
    <property type="entry name" value="ABC transporter transmembrane region"/>
    <property type="match status" value="1"/>
</dbReference>
<dbReference type="EMBL" id="CP034438">
    <property type="protein sequence ID" value="AZN29571.1"/>
    <property type="molecule type" value="Genomic_DNA"/>
</dbReference>
<dbReference type="RefSeq" id="WP_126039537.1">
    <property type="nucleotide sequence ID" value="NZ_CP034438.1"/>
</dbReference>
<feature type="transmembrane region" description="Helical" evidence="7">
    <location>
        <begin position="167"/>
        <end position="188"/>
    </location>
</feature>
<evidence type="ECO:0000256" key="5">
    <source>
        <dbReference type="ARBA" id="ARBA00022989"/>
    </source>
</evidence>
<keyword evidence="6 7" id="KW-0472">Membrane</keyword>
<dbReference type="InterPro" id="IPR027417">
    <property type="entry name" value="P-loop_NTPase"/>
</dbReference>
<dbReference type="InterPro" id="IPR036640">
    <property type="entry name" value="ABC1_TM_sf"/>
</dbReference>
<keyword evidence="5 7" id="KW-1133">Transmembrane helix</keyword>
<dbReference type="Gene3D" id="1.20.1560.10">
    <property type="entry name" value="ABC transporter type 1, transmembrane domain"/>
    <property type="match status" value="1"/>
</dbReference>
<dbReference type="InterPro" id="IPR003439">
    <property type="entry name" value="ABC_transporter-like_ATP-bd"/>
</dbReference>
<organism evidence="10 11">
    <name type="scientific">Flaviflexus salsibiostraticola</name>
    <dbReference type="NCBI Taxonomy" id="1282737"/>
    <lineage>
        <taxon>Bacteria</taxon>
        <taxon>Bacillati</taxon>
        <taxon>Actinomycetota</taxon>
        <taxon>Actinomycetes</taxon>
        <taxon>Actinomycetales</taxon>
        <taxon>Actinomycetaceae</taxon>
        <taxon>Flaviflexus</taxon>
    </lineage>
</organism>
<reference evidence="10 11" key="1">
    <citation type="submission" date="2018-12" db="EMBL/GenBank/DDBJ databases">
        <title>Complete genome sequence of Flaviflexus salsibiostraticola KCTC 33148.</title>
        <authorList>
            <person name="Bae J.-W."/>
        </authorList>
    </citation>
    <scope>NUCLEOTIDE SEQUENCE [LARGE SCALE GENOMIC DNA]</scope>
    <source>
        <strain evidence="10 11">KCTC 33148</strain>
    </source>
</reference>
<dbReference type="PANTHER" id="PTHR24221:SF654">
    <property type="entry name" value="ATP-BINDING CASSETTE SUB-FAMILY B MEMBER 6"/>
    <property type="match status" value="1"/>
</dbReference>
<dbReference type="NCBIfam" id="TIGR02868">
    <property type="entry name" value="CydC"/>
    <property type="match status" value="1"/>
</dbReference>
<feature type="domain" description="ABC transporter" evidence="8">
    <location>
        <begin position="339"/>
        <end position="571"/>
    </location>
</feature>
<dbReference type="InterPro" id="IPR014223">
    <property type="entry name" value="ABC_CydC/D"/>
</dbReference>
<dbReference type="Proteomes" id="UP000270021">
    <property type="component" value="Chromosome"/>
</dbReference>
<protein>
    <submittedName>
        <fullName evidence="10">Thiol reductant ABC exporter subunit CydC</fullName>
    </submittedName>
</protein>
<dbReference type="OrthoDB" id="3237158at2"/>
<name>A0A3Q8WSY6_9ACTO</name>
<feature type="transmembrane region" description="Helical" evidence="7">
    <location>
        <begin position="247"/>
        <end position="270"/>
    </location>
</feature>
<accession>A0A3Q8WSY6</accession>
<proteinExistence type="predicted"/>
<evidence type="ECO:0000259" key="9">
    <source>
        <dbReference type="PROSITE" id="PS50929"/>
    </source>
</evidence>